<evidence type="ECO:0000313" key="13">
    <source>
        <dbReference type="EMBL" id="CAB71173.2"/>
    </source>
</evidence>
<evidence type="ECO:0000256" key="8">
    <source>
        <dbReference type="ARBA" id="ARBA00022737"/>
    </source>
</evidence>
<name>Q9I995_XENLA</name>
<feature type="region of interest" description="Disordered" evidence="12">
    <location>
        <begin position="1"/>
        <end position="157"/>
    </location>
</feature>
<feature type="compositionally biased region" description="Basic and acidic residues" evidence="12">
    <location>
        <begin position="124"/>
        <end position="140"/>
    </location>
</feature>
<dbReference type="AlphaFoldDB" id="Q9I995"/>
<keyword evidence="10" id="KW-0007">Acetylation</keyword>
<dbReference type="GeneID" id="398115"/>
<sequence>MQACRQEAIRRIREKPAAGVSGNAGAQASGSSKTPAPSGKTMNPVDTQPKGATAGPAAATKPTAAPSAALAKTTAAPSAVPAAATKPTAAPSTAPVAVTKPTEIKPSAGKSPPKQDTKPTPGKQKPDSKSKEEKKSDDKATAPVQPPKVTPSSAGKVSAVATGFVAAAGATAAVTAVQSTKQKDESKEEKKAVIGDKVSSAASPAKTGADTALDELLDTLGSPADIPESPKFTGPEIQDTVVTSKYVEELGKRDHTIPPNYRKLLDGKGEKMAPPTPPLVAEASMDDDDLVAALSSGFKSSQTCPEVKKPLEEKLEEKPKSAATVATQPDLQKKDVKATAAETSKASIQKKEVKATAAEASKQSTQAIPSDAVDELLGTLEGPPANVPESPVFEGPEVAETIKSTYLEELGKRDHTIPPEYRNLLDGKDHEKAVQPSAPVEPEPTMTDADLVDEFSKDFELSCSPTVQTTPAVKPKGTPQGNKAKPEVVVASSTSTVKAAAAPSAGMDSALDDLLGTLEGPDLTVPESPVYSGPEVTETSTAVYREELGKRDDSIPPAYRHLLDGKEDGKVAPPPPPEEEPLTDDQLLDEFSMDFSCSKSPAKEQAQPVEPKVSSKEKKAEAEVVAASSAAVKAAPAPYKAAAQAPSADPLDALAGTLGVRKEDPSDKKPAVDKVKEGTPGKEKKEKLGEDERTIPPDRRLKEVKDKDGKPLLPKPEESPKPMSEADLLDALTEGFVTSPATPAAPLQSSLKKGPGSEDVVSCSKASAVKSGAPQPAASDIEIPEDALDLLAGSLGQREVDPDENKPVVDVVKEKAKAEHIDRLGDRDDTIPPEYRKLLDGKDDKGQAAKPPVKEEEKPKKPLSDDAAIDALSSGFASCDTKSTEKPKHPSTDKTEKQSASAPVSQTSGKATDAAKQENATKPIVPKAGKT</sequence>
<evidence type="ECO:0000256" key="12">
    <source>
        <dbReference type="SAM" id="MobiDB-lite"/>
    </source>
</evidence>
<gene>
    <name evidence="13" type="primary">calp3</name>
</gene>
<feature type="compositionally biased region" description="Basic and acidic residues" evidence="12">
    <location>
        <begin position="544"/>
        <end position="554"/>
    </location>
</feature>
<feature type="compositionally biased region" description="Basic and acidic residues" evidence="12">
    <location>
        <begin position="561"/>
        <end position="570"/>
    </location>
</feature>
<feature type="compositionally biased region" description="Basic and acidic residues" evidence="12">
    <location>
        <begin position="306"/>
        <end position="320"/>
    </location>
</feature>
<dbReference type="InterPro" id="IPR001259">
    <property type="entry name" value="Prot_inh_calpain"/>
</dbReference>
<evidence type="ECO:0000256" key="2">
    <source>
        <dbReference type="ARBA" id="ARBA00009487"/>
    </source>
</evidence>
<feature type="compositionally biased region" description="Basic and acidic residues" evidence="12">
    <location>
        <begin position="882"/>
        <end position="897"/>
    </location>
</feature>
<evidence type="ECO:0000256" key="1">
    <source>
        <dbReference type="ARBA" id="ARBA00002637"/>
    </source>
</evidence>
<protein>
    <recommendedName>
        <fullName evidence="3">Calpastatin</fullName>
    </recommendedName>
    <alternativeName>
        <fullName evidence="11">Calpain inhibitor</fullName>
    </alternativeName>
</protein>
<accession>Q9I995</accession>
<keyword evidence="6" id="KW-0646">Protease inhibitor</keyword>
<feature type="compositionally biased region" description="Basic and acidic residues" evidence="12">
    <location>
        <begin position="410"/>
        <end position="433"/>
    </location>
</feature>
<feature type="region of interest" description="Disordered" evidence="12">
    <location>
        <begin position="512"/>
        <end position="760"/>
    </location>
</feature>
<feature type="compositionally biased region" description="Basic and acidic residues" evidence="12">
    <location>
        <begin position="181"/>
        <end position="194"/>
    </location>
</feature>
<dbReference type="GO" id="GO:0005737">
    <property type="term" value="C:cytoplasm"/>
    <property type="evidence" value="ECO:0007669"/>
    <property type="project" value="TreeGrafter"/>
</dbReference>
<keyword evidence="8" id="KW-0677">Repeat</keyword>
<dbReference type="PANTHER" id="PTHR10077">
    <property type="entry name" value="CALPASTATIN"/>
    <property type="match status" value="1"/>
</dbReference>
<evidence type="ECO:0000256" key="5">
    <source>
        <dbReference type="ARBA" id="ARBA00022553"/>
    </source>
</evidence>
<dbReference type="CTD" id="398115"/>
<evidence type="ECO:0000256" key="6">
    <source>
        <dbReference type="ARBA" id="ARBA00022690"/>
    </source>
</evidence>
<feature type="region of interest" description="Disordered" evidence="12">
    <location>
        <begin position="173"/>
        <end position="282"/>
    </location>
</feature>
<keyword evidence="9" id="KW-0832">Ubl conjugation</keyword>
<keyword evidence="4" id="KW-1017">Isopeptide bond</keyword>
<feature type="compositionally biased region" description="Low complexity" evidence="12">
    <location>
        <begin position="49"/>
        <end position="101"/>
    </location>
</feature>
<dbReference type="MEROPS" id="I27.003"/>
<feature type="compositionally biased region" description="Basic and acidic residues" evidence="12">
    <location>
        <begin position="613"/>
        <end position="622"/>
    </location>
</feature>
<feature type="compositionally biased region" description="Basic and acidic residues" evidence="12">
    <location>
        <begin position="660"/>
        <end position="720"/>
    </location>
</feature>
<feature type="compositionally biased region" description="Low complexity" evidence="12">
    <location>
        <begin position="17"/>
        <end position="32"/>
    </location>
</feature>
<evidence type="ECO:0000256" key="7">
    <source>
        <dbReference type="ARBA" id="ARBA00022704"/>
    </source>
</evidence>
<comment type="similarity">
    <text evidence="2">Belongs to the protease inhibitor I27 (calpastatin) family.</text>
</comment>
<dbReference type="PANTHER" id="PTHR10077:SF0">
    <property type="entry name" value="CALPASTATIN"/>
    <property type="match status" value="1"/>
</dbReference>
<comment type="function">
    <text evidence="1">Specific inhibition of calpain (calcium-dependent cysteine protease). Plays a key role in postmortem tenderization of meat and have been proposed to be involved in muscle protein degradation in living tissue.</text>
</comment>
<dbReference type="EMBL" id="AJ271209">
    <property type="protein sequence ID" value="CAB71173.2"/>
    <property type="molecule type" value="mRNA"/>
</dbReference>
<reference evidence="13" key="1">
    <citation type="journal article" date="2000" name="Mech. Dev.">
        <title>Identification of different forms of calpastatin mRNA co-expressed in the notochord of Xenopus laevis embryos.</title>
        <authorList>
            <person name="Marracci S."/>
            <person name="Rossi C."/>
            <person name="Nardi I."/>
        </authorList>
    </citation>
    <scope>NUCLEOTIDE SEQUENCE</scope>
</reference>
<feature type="compositionally biased region" description="Acidic residues" evidence="12">
    <location>
        <begin position="577"/>
        <end position="592"/>
    </location>
</feature>
<evidence type="ECO:0000256" key="3">
    <source>
        <dbReference type="ARBA" id="ARBA00017619"/>
    </source>
</evidence>
<dbReference type="InterPro" id="IPR026998">
    <property type="entry name" value="Calpastatin"/>
</dbReference>
<organism evidence="13">
    <name type="scientific">Xenopus laevis</name>
    <name type="common">African clawed frog</name>
    <dbReference type="NCBI Taxonomy" id="8355"/>
    <lineage>
        <taxon>Eukaryota</taxon>
        <taxon>Metazoa</taxon>
        <taxon>Chordata</taxon>
        <taxon>Craniata</taxon>
        <taxon>Vertebrata</taxon>
        <taxon>Euteleostomi</taxon>
        <taxon>Amphibia</taxon>
        <taxon>Batrachia</taxon>
        <taxon>Anura</taxon>
        <taxon>Pipoidea</taxon>
        <taxon>Pipidae</taxon>
        <taxon>Xenopodinae</taxon>
        <taxon>Xenopus</taxon>
        <taxon>Xenopus</taxon>
    </lineage>
</organism>
<dbReference type="RefSeq" id="NP_001081910.1">
    <property type="nucleotide sequence ID" value="NM_001088441.1"/>
</dbReference>
<feature type="compositionally biased region" description="Low complexity" evidence="12">
    <location>
        <begin position="623"/>
        <end position="648"/>
    </location>
</feature>
<keyword evidence="5" id="KW-0597">Phosphoprotein</keyword>
<evidence type="ECO:0000256" key="10">
    <source>
        <dbReference type="ARBA" id="ARBA00022990"/>
    </source>
</evidence>
<feature type="region of interest" description="Disordered" evidence="12">
    <location>
        <begin position="410"/>
        <end position="446"/>
    </location>
</feature>
<feature type="compositionally biased region" description="Basic and acidic residues" evidence="12">
    <location>
        <begin position="246"/>
        <end position="256"/>
    </location>
</feature>
<feature type="region of interest" description="Disordered" evidence="12">
    <location>
        <begin position="296"/>
        <end position="369"/>
    </location>
</feature>
<proteinExistence type="evidence at transcript level"/>
<feature type="compositionally biased region" description="Polar residues" evidence="12">
    <location>
        <begin position="898"/>
        <end position="910"/>
    </location>
</feature>
<feature type="region of interest" description="Disordered" evidence="12">
    <location>
        <begin position="796"/>
        <end position="931"/>
    </location>
</feature>
<feature type="region of interest" description="Disordered" evidence="12">
    <location>
        <begin position="377"/>
        <end position="396"/>
    </location>
</feature>
<evidence type="ECO:0000256" key="4">
    <source>
        <dbReference type="ARBA" id="ARBA00022499"/>
    </source>
</evidence>
<feature type="compositionally biased region" description="Basic and acidic residues" evidence="12">
    <location>
        <begin position="7"/>
        <end position="16"/>
    </location>
</feature>
<keyword evidence="7" id="KW-0789">Thiol protease inhibitor</keyword>
<evidence type="ECO:0000256" key="11">
    <source>
        <dbReference type="ARBA" id="ARBA00033013"/>
    </source>
</evidence>
<feature type="compositionally biased region" description="Basic and acidic residues" evidence="12">
    <location>
        <begin position="798"/>
        <end position="864"/>
    </location>
</feature>
<evidence type="ECO:0000256" key="9">
    <source>
        <dbReference type="ARBA" id="ARBA00022843"/>
    </source>
</evidence>
<dbReference type="GO" id="GO:0010859">
    <property type="term" value="F:calcium-dependent cysteine-type endopeptidase inhibitor activity"/>
    <property type="evidence" value="ECO:0007669"/>
    <property type="project" value="TreeGrafter"/>
</dbReference>
<dbReference type="Pfam" id="PF00748">
    <property type="entry name" value="Calpain_inhib"/>
    <property type="match status" value="5"/>
</dbReference>
<feature type="region of interest" description="Disordered" evidence="12">
    <location>
        <begin position="466"/>
        <end position="489"/>
    </location>
</feature>